<gene>
    <name evidence="2" type="ORF">AOQ71_15635</name>
</gene>
<keyword evidence="3" id="KW-1185">Reference proteome</keyword>
<keyword evidence="1" id="KW-0732">Signal</keyword>
<evidence type="ECO:0000313" key="3">
    <source>
        <dbReference type="Proteomes" id="UP000051936"/>
    </source>
</evidence>
<comment type="caution">
    <text evidence="2">The sequence shown here is derived from an EMBL/GenBank/DDBJ whole genome shotgun (WGS) entry which is preliminary data.</text>
</comment>
<reference evidence="2 3" key="1">
    <citation type="submission" date="2015-09" db="EMBL/GenBank/DDBJ databases">
        <title>Draft Genome Sequence of Bradyrhizobium manausense Strain BR 3351T, a Novel Symbiotic Nitrogen-Fixing Alphaproteobacterium Isolated from Brazilian Amazon Rain Forest.</title>
        <authorList>
            <person name="De Araujo J.L."/>
            <person name="Zilli J.E."/>
        </authorList>
    </citation>
    <scope>NUCLEOTIDE SEQUENCE [LARGE SCALE GENOMIC DNA]</scope>
    <source>
        <strain evidence="2 3">BR3351</strain>
    </source>
</reference>
<dbReference type="Proteomes" id="UP000051936">
    <property type="component" value="Unassembled WGS sequence"/>
</dbReference>
<dbReference type="OrthoDB" id="7206808at2"/>
<proteinExistence type="predicted"/>
<dbReference type="AlphaFoldDB" id="A0A0R3DS30"/>
<evidence type="ECO:0000256" key="1">
    <source>
        <dbReference type="SAM" id="SignalP"/>
    </source>
</evidence>
<sequence length="209" mass="23197">MRKVVKFLAAAAAVAVAVGVQHSAKAAFVGAPSALRGAIQHIKFDQPTLAPMAFTIFCLKYKDECKPTTQRIVFRGGRLKLTPERLALLQQVNRDVNDSIRPEPNLEGLRGEKWLLHPASGDCNDYAVTKRHDLIAKGFPARSVLLSEVVVPWGEHHLVVVVRTTAGDLVLDNLTGHILPWSKKSYRWVRIQTPKNPYFWASLSGDRDA</sequence>
<dbReference type="InterPro" id="IPR010319">
    <property type="entry name" value="Transglutaminase-like_Cys_pept"/>
</dbReference>
<dbReference type="PANTHER" id="PTHR39327">
    <property type="match status" value="1"/>
</dbReference>
<evidence type="ECO:0000313" key="2">
    <source>
        <dbReference type="EMBL" id="KRQ12583.1"/>
    </source>
</evidence>
<dbReference type="RefSeq" id="WP_057747565.1">
    <property type="nucleotide sequence ID" value="NZ_LJYG01000062.1"/>
</dbReference>
<dbReference type="Gene3D" id="3.10.620.30">
    <property type="match status" value="1"/>
</dbReference>
<dbReference type="PANTHER" id="PTHR39327:SF1">
    <property type="entry name" value="BLR5470 PROTEIN"/>
    <property type="match status" value="1"/>
</dbReference>
<accession>A0A0R3DS30</accession>
<dbReference type="STRING" id="989370.AOQ71_15635"/>
<dbReference type="EMBL" id="LJYG01000062">
    <property type="protein sequence ID" value="KRQ12583.1"/>
    <property type="molecule type" value="Genomic_DNA"/>
</dbReference>
<feature type="chain" id="PRO_5006435729" evidence="1">
    <location>
        <begin position="27"/>
        <end position="209"/>
    </location>
</feature>
<protein>
    <submittedName>
        <fullName evidence="2">Uncharacterized protein</fullName>
    </submittedName>
</protein>
<name>A0A0R3DS30_9BRAD</name>
<dbReference type="Pfam" id="PF06035">
    <property type="entry name" value="Peptidase_C93"/>
    <property type="match status" value="1"/>
</dbReference>
<feature type="signal peptide" evidence="1">
    <location>
        <begin position="1"/>
        <end position="26"/>
    </location>
</feature>
<organism evidence="2 3">
    <name type="scientific">Bradyrhizobium manausense</name>
    <dbReference type="NCBI Taxonomy" id="989370"/>
    <lineage>
        <taxon>Bacteria</taxon>
        <taxon>Pseudomonadati</taxon>
        <taxon>Pseudomonadota</taxon>
        <taxon>Alphaproteobacteria</taxon>
        <taxon>Hyphomicrobiales</taxon>
        <taxon>Nitrobacteraceae</taxon>
        <taxon>Bradyrhizobium</taxon>
    </lineage>
</organism>